<feature type="signal peptide" evidence="1">
    <location>
        <begin position="1"/>
        <end position="20"/>
    </location>
</feature>
<evidence type="ECO:0000256" key="1">
    <source>
        <dbReference type="SAM" id="SignalP"/>
    </source>
</evidence>
<dbReference type="InterPro" id="IPR001283">
    <property type="entry name" value="CRISP-related"/>
</dbReference>
<accession>A0ABX6T1F2</accession>
<name>A0ABX6T1F2_9SPHN</name>
<dbReference type="SUPFAM" id="SSF55797">
    <property type="entry name" value="PR-1-like"/>
    <property type="match status" value="1"/>
</dbReference>
<evidence type="ECO:0000313" key="3">
    <source>
        <dbReference type="EMBL" id="QNP42747.1"/>
    </source>
</evidence>
<organism evidence="3 4">
    <name type="scientific">Sphingomonas daechungensis</name>
    <dbReference type="NCBI Taxonomy" id="1176646"/>
    <lineage>
        <taxon>Bacteria</taxon>
        <taxon>Pseudomonadati</taxon>
        <taxon>Pseudomonadota</taxon>
        <taxon>Alphaproteobacteria</taxon>
        <taxon>Sphingomonadales</taxon>
        <taxon>Sphingomonadaceae</taxon>
        <taxon>Sphingomonas</taxon>
    </lineage>
</organism>
<dbReference type="PROSITE" id="PS01009">
    <property type="entry name" value="CRISP_1"/>
    <property type="match status" value="1"/>
</dbReference>
<dbReference type="PRINTS" id="PR00837">
    <property type="entry name" value="V5TPXLIKE"/>
</dbReference>
<dbReference type="Pfam" id="PF00188">
    <property type="entry name" value="CAP"/>
    <property type="match status" value="1"/>
</dbReference>
<dbReference type="PANTHER" id="PTHR10334">
    <property type="entry name" value="CYSTEINE-RICH SECRETORY PROTEIN-RELATED"/>
    <property type="match status" value="1"/>
</dbReference>
<dbReference type="Gene3D" id="3.40.33.10">
    <property type="entry name" value="CAP"/>
    <property type="match status" value="1"/>
</dbReference>
<reference evidence="3 4" key="1">
    <citation type="submission" date="2020-08" db="EMBL/GenBank/DDBJ databases">
        <title>Genome sequence of Sphingomonas daechungensis KACC 18115T.</title>
        <authorList>
            <person name="Hyun D.-W."/>
            <person name="Bae J.-W."/>
        </authorList>
    </citation>
    <scope>NUCLEOTIDE SEQUENCE [LARGE SCALE GENOMIC DNA]</scope>
    <source>
        <strain evidence="3 4">KACC 18115</strain>
    </source>
</reference>
<dbReference type="InterPro" id="IPR014044">
    <property type="entry name" value="CAP_dom"/>
</dbReference>
<keyword evidence="4" id="KW-1185">Reference proteome</keyword>
<dbReference type="InterPro" id="IPR035940">
    <property type="entry name" value="CAP_sf"/>
</dbReference>
<dbReference type="SMART" id="SM00198">
    <property type="entry name" value="SCP"/>
    <property type="match status" value="1"/>
</dbReference>
<keyword evidence="1" id="KW-0732">Signal</keyword>
<feature type="chain" id="PRO_5046995126" description="SCP domain-containing protein" evidence="1">
    <location>
        <begin position="21"/>
        <end position="180"/>
    </location>
</feature>
<feature type="domain" description="SCP" evidence="2">
    <location>
        <begin position="28"/>
        <end position="168"/>
    </location>
</feature>
<dbReference type="Proteomes" id="UP000516134">
    <property type="component" value="Chromosome"/>
</dbReference>
<dbReference type="RefSeq" id="WP_187714179.1">
    <property type="nucleotide sequence ID" value="NZ_CP060780.1"/>
</dbReference>
<evidence type="ECO:0000259" key="2">
    <source>
        <dbReference type="SMART" id="SM00198"/>
    </source>
</evidence>
<dbReference type="InterPro" id="IPR018244">
    <property type="entry name" value="Allrgn_V5/Tpx1_CS"/>
</dbReference>
<sequence length="180" mass="19745">MFKGLIWLALIAASTPAASASHPYASSLTAYRLLAAHNQERARLGVAPLQWDPVLAASAASYGPVLARIGRLKHSRRSGRAGQHENLWMGTRGAYSPEQMVGNWIAERANYRPGMPFPYVSRTGNWADVGHYTQMVWRSTTRVGCAIYPSHQWDYLICRYSPPATSTAARQSDVSGGPTI</sequence>
<gene>
    <name evidence="3" type="ORF">H9L15_11605</name>
</gene>
<proteinExistence type="predicted"/>
<dbReference type="EMBL" id="CP060780">
    <property type="protein sequence ID" value="QNP42747.1"/>
    <property type="molecule type" value="Genomic_DNA"/>
</dbReference>
<evidence type="ECO:0000313" key="4">
    <source>
        <dbReference type="Proteomes" id="UP000516134"/>
    </source>
</evidence>
<protein>
    <recommendedName>
        <fullName evidence="2">SCP domain-containing protein</fullName>
    </recommendedName>
</protein>